<protein>
    <submittedName>
        <fullName evidence="1">Uncharacterized protein</fullName>
    </submittedName>
</protein>
<gene>
    <name evidence="1" type="ORF">SDC9_12356</name>
</gene>
<dbReference type="AlphaFoldDB" id="A0A644TIZ9"/>
<evidence type="ECO:0000313" key="1">
    <source>
        <dbReference type="EMBL" id="MPL66669.1"/>
    </source>
</evidence>
<sequence>MNYKKLISISRPNENDIFIDKNDVYIRFDNCRDAINRVSTDDNNTYNN</sequence>
<organism evidence="1">
    <name type="scientific">bioreactor metagenome</name>
    <dbReference type="NCBI Taxonomy" id="1076179"/>
    <lineage>
        <taxon>unclassified sequences</taxon>
        <taxon>metagenomes</taxon>
        <taxon>ecological metagenomes</taxon>
    </lineage>
</organism>
<accession>A0A644TIZ9</accession>
<comment type="caution">
    <text evidence="1">The sequence shown here is derived from an EMBL/GenBank/DDBJ whole genome shotgun (WGS) entry which is preliminary data.</text>
</comment>
<dbReference type="EMBL" id="VSSQ01000033">
    <property type="protein sequence ID" value="MPL66669.1"/>
    <property type="molecule type" value="Genomic_DNA"/>
</dbReference>
<proteinExistence type="predicted"/>
<reference evidence="1" key="1">
    <citation type="submission" date="2019-08" db="EMBL/GenBank/DDBJ databases">
        <authorList>
            <person name="Kucharzyk K."/>
            <person name="Murdoch R.W."/>
            <person name="Higgins S."/>
            <person name="Loffler F."/>
        </authorList>
    </citation>
    <scope>NUCLEOTIDE SEQUENCE</scope>
</reference>
<name>A0A644TIZ9_9ZZZZ</name>